<evidence type="ECO:0000259" key="7">
    <source>
        <dbReference type="Pfam" id="PF07976"/>
    </source>
</evidence>
<evidence type="ECO:0000256" key="1">
    <source>
        <dbReference type="ARBA" id="ARBA00005179"/>
    </source>
</evidence>
<dbReference type="GeneID" id="63771946"/>
<dbReference type="EMBL" id="MCFJ01000005">
    <property type="protein sequence ID" value="ORY66533.1"/>
    <property type="molecule type" value="Genomic_DNA"/>
</dbReference>
<protein>
    <submittedName>
        <fullName evidence="8">FAD binding domain-containing protein</fullName>
    </submittedName>
</protein>
<gene>
    <name evidence="8" type="ORF">BCR38DRAFT_339941</name>
</gene>
<dbReference type="SUPFAM" id="SSF54373">
    <property type="entry name" value="FAD-linked reductases, C-terminal domain"/>
    <property type="match status" value="1"/>
</dbReference>
<dbReference type="InterPro" id="IPR050641">
    <property type="entry name" value="RIFMO-like"/>
</dbReference>
<dbReference type="GO" id="GO:0071949">
    <property type="term" value="F:FAD binding"/>
    <property type="evidence" value="ECO:0007669"/>
    <property type="project" value="InterPro"/>
</dbReference>
<dbReference type="GO" id="GO:0016709">
    <property type="term" value="F:oxidoreductase activity, acting on paired donors, with incorporation or reduction of molecular oxygen, NAD(P)H as one donor, and incorporation of one atom of oxygen"/>
    <property type="evidence" value="ECO:0007669"/>
    <property type="project" value="UniProtKB-ARBA"/>
</dbReference>
<dbReference type="Gene3D" id="3.50.50.60">
    <property type="entry name" value="FAD/NAD(P)-binding domain"/>
    <property type="match status" value="1"/>
</dbReference>
<dbReference type="InterPro" id="IPR036188">
    <property type="entry name" value="FAD/NAD-bd_sf"/>
</dbReference>
<dbReference type="InterPro" id="IPR036249">
    <property type="entry name" value="Thioredoxin-like_sf"/>
</dbReference>
<sequence>MARSLAWSTWQRGFAEPSQELEPGWADETYFESESGQHAHYSVSDPGEKPTSTVANEFGLTSLRSWPGLYNGTQGGQALPSWWKPSSEVDVLICGGGPFGLAVALNLARQGVSFRIVDKAEGPCHSGRADSVQPRALEYLHAWGLGDEVSEEGPIINELIMHRDGVKLVHSYNLQSDSRYRGNHVATQGQIEKIYVRDLLRHKVLVERQTTVSGFEVADDADAVTHPVTAKVTSLQTGKEEVVKAKYLVGADGAASKVREFLGMPFDGLATDCFFTIMDCEVKTDYPYILDFSMVISTEHGGVIIVPREQGVTRVYVQVTGEKAAQVAEARRRKRENHSTVGETQVYDHGITPEEAKEQLNKIMAPWKIDFAGPMSWFAVWRVNERVARSFSTPNQRVHIGGDAAHVHSVLGAFGLNSSIYDAANLSWKLGLAARGFASPSKILPTYDAERRIFANHVIRFSGAWLRFLSQLDLPLAALRGMGDDLEVHDQEMPPLGTMSPDDARGWLRRFFGKIPRFNQGLGIPSVDTVLSPAISEEEMKKRKGRRVVSLINGARAPNVRVCFDAAKTAYLYDAMMGVGKFHVLIFTSDLQGHVRERLGLLSTQGFAKGGFFNKFGGKEMFNVVLVTKALPHDADDLLRDEEMKSLAEVSTVVYDDRAPDEDAHYVYGVNHARGGVVVVRPDLIVGMSTWPENTGAVDKYLSSFLIASA</sequence>
<comment type="pathway">
    <text evidence="1">Secondary metabolite biosynthesis.</text>
</comment>
<reference evidence="8 9" key="1">
    <citation type="submission" date="2016-07" db="EMBL/GenBank/DDBJ databases">
        <title>Pervasive Adenine N6-methylation of Active Genes in Fungi.</title>
        <authorList>
            <consortium name="DOE Joint Genome Institute"/>
            <person name="Mondo S.J."/>
            <person name="Dannebaum R.O."/>
            <person name="Kuo R.C."/>
            <person name="Labutti K."/>
            <person name="Haridas S."/>
            <person name="Kuo A."/>
            <person name="Salamov A."/>
            <person name="Ahrendt S.R."/>
            <person name="Lipzen A."/>
            <person name="Sullivan W."/>
            <person name="Andreopoulos W.B."/>
            <person name="Clum A."/>
            <person name="Lindquist E."/>
            <person name="Daum C."/>
            <person name="Ramamoorthy G.K."/>
            <person name="Gryganskyi A."/>
            <person name="Culley D."/>
            <person name="Magnuson J.K."/>
            <person name="James T.Y."/>
            <person name="O'Malley M.A."/>
            <person name="Stajich J.E."/>
            <person name="Spatafora J.W."/>
            <person name="Visel A."/>
            <person name="Grigoriev I.V."/>
        </authorList>
    </citation>
    <scope>NUCLEOTIDE SEQUENCE [LARGE SCALE GENOMIC DNA]</scope>
    <source>
        <strain evidence="8 9">CBS 129021</strain>
    </source>
</reference>
<comment type="similarity">
    <text evidence="2">Belongs to the PheA/TfdB FAD monooxygenase family.</text>
</comment>
<evidence type="ECO:0000256" key="3">
    <source>
        <dbReference type="ARBA" id="ARBA00022630"/>
    </source>
</evidence>
<dbReference type="OrthoDB" id="1716816at2759"/>
<dbReference type="InterPro" id="IPR038220">
    <property type="entry name" value="PHOX_C_sf"/>
</dbReference>
<dbReference type="Gene3D" id="3.40.30.20">
    <property type="match status" value="1"/>
</dbReference>
<dbReference type="Gene3D" id="3.30.9.10">
    <property type="entry name" value="D-Amino Acid Oxidase, subunit A, domain 2"/>
    <property type="match status" value="1"/>
</dbReference>
<dbReference type="Pfam" id="PF07976">
    <property type="entry name" value="Phe_hydrox_dim"/>
    <property type="match status" value="1"/>
</dbReference>
<dbReference type="Pfam" id="PF01494">
    <property type="entry name" value="FAD_binding_3"/>
    <property type="match status" value="1"/>
</dbReference>
<evidence type="ECO:0000313" key="9">
    <source>
        <dbReference type="Proteomes" id="UP000193689"/>
    </source>
</evidence>
<keyword evidence="3" id="KW-0285">Flavoprotein</keyword>
<keyword evidence="5" id="KW-0560">Oxidoreductase</keyword>
<accession>A0A1Y2E4P1</accession>
<dbReference type="SUPFAM" id="SSF52833">
    <property type="entry name" value="Thioredoxin-like"/>
    <property type="match status" value="1"/>
</dbReference>
<dbReference type="InterPro" id="IPR012941">
    <property type="entry name" value="Phe_hydrox_C_dim_dom"/>
</dbReference>
<dbReference type="RefSeq" id="XP_040717497.1">
    <property type="nucleotide sequence ID" value="XM_040855734.1"/>
</dbReference>
<feature type="domain" description="FAD-binding" evidence="6">
    <location>
        <begin position="88"/>
        <end position="462"/>
    </location>
</feature>
<dbReference type="PANTHER" id="PTHR43004:SF20">
    <property type="entry name" value="2-MONOOXYGENASE, PUTATIVE (AFU_ORTHOLOGUE AFUA_1G13660)-RELATED"/>
    <property type="match status" value="1"/>
</dbReference>
<dbReference type="STRING" id="1141098.A0A1Y2E4P1"/>
<organism evidence="8 9">
    <name type="scientific">Pseudomassariella vexata</name>
    <dbReference type="NCBI Taxonomy" id="1141098"/>
    <lineage>
        <taxon>Eukaryota</taxon>
        <taxon>Fungi</taxon>
        <taxon>Dikarya</taxon>
        <taxon>Ascomycota</taxon>
        <taxon>Pezizomycotina</taxon>
        <taxon>Sordariomycetes</taxon>
        <taxon>Xylariomycetidae</taxon>
        <taxon>Amphisphaeriales</taxon>
        <taxon>Pseudomassariaceae</taxon>
        <taxon>Pseudomassariella</taxon>
    </lineage>
</organism>
<evidence type="ECO:0000256" key="2">
    <source>
        <dbReference type="ARBA" id="ARBA00007801"/>
    </source>
</evidence>
<evidence type="ECO:0000256" key="4">
    <source>
        <dbReference type="ARBA" id="ARBA00022827"/>
    </source>
</evidence>
<dbReference type="InterPro" id="IPR002938">
    <property type="entry name" value="FAD-bd"/>
</dbReference>
<evidence type="ECO:0000256" key="5">
    <source>
        <dbReference type="ARBA" id="ARBA00023002"/>
    </source>
</evidence>
<feature type="domain" description="Phenol hydroxylase-like C-terminal dimerisation" evidence="7">
    <location>
        <begin position="550"/>
        <end position="708"/>
    </location>
</feature>
<name>A0A1Y2E4P1_9PEZI</name>
<evidence type="ECO:0000259" key="6">
    <source>
        <dbReference type="Pfam" id="PF01494"/>
    </source>
</evidence>
<dbReference type="Proteomes" id="UP000193689">
    <property type="component" value="Unassembled WGS sequence"/>
</dbReference>
<evidence type="ECO:0000313" key="8">
    <source>
        <dbReference type="EMBL" id="ORY66533.1"/>
    </source>
</evidence>
<keyword evidence="4" id="KW-0274">FAD</keyword>
<dbReference type="SUPFAM" id="SSF51905">
    <property type="entry name" value="FAD/NAD(P)-binding domain"/>
    <property type="match status" value="1"/>
</dbReference>
<keyword evidence="9" id="KW-1185">Reference proteome</keyword>
<dbReference type="PANTHER" id="PTHR43004">
    <property type="entry name" value="TRK SYSTEM POTASSIUM UPTAKE PROTEIN"/>
    <property type="match status" value="1"/>
</dbReference>
<proteinExistence type="inferred from homology"/>
<dbReference type="InParanoid" id="A0A1Y2E4P1"/>
<dbReference type="PRINTS" id="PR00420">
    <property type="entry name" value="RNGMNOXGNASE"/>
</dbReference>
<dbReference type="AlphaFoldDB" id="A0A1Y2E4P1"/>
<comment type="caution">
    <text evidence="8">The sequence shown here is derived from an EMBL/GenBank/DDBJ whole genome shotgun (WGS) entry which is preliminary data.</text>
</comment>